<gene>
    <name evidence="3" type="ORF">NQ317_015664</name>
</gene>
<evidence type="ECO:0000313" key="3">
    <source>
        <dbReference type="EMBL" id="KAJ8973530.1"/>
    </source>
</evidence>
<evidence type="ECO:0000256" key="1">
    <source>
        <dbReference type="ARBA" id="ARBA00022741"/>
    </source>
</evidence>
<dbReference type="PANTHER" id="PTHR24223:SF415">
    <property type="entry name" value="FI20190P1"/>
    <property type="match status" value="1"/>
</dbReference>
<keyword evidence="4" id="KW-1185">Reference proteome</keyword>
<keyword evidence="2" id="KW-0067">ATP-binding</keyword>
<evidence type="ECO:0000256" key="2">
    <source>
        <dbReference type="ARBA" id="ARBA00022840"/>
    </source>
</evidence>
<dbReference type="PANTHER" id="PTHR24223">
    <property type="entry name" value="ATP-BINDING CASSETTE SUB-FAMILY C"/>
    <property type="match status" value="1"/>
</dbReference>
<protein>
    <recommendedName>
        <fullName evidence="5">ABC transporter domain-containing protein</fullName>
    </recommendedName>
</protein>
<accession>A0ABQ9J6A0</accession>
<dbReference type="InterPro" id="IPR050173">
    <property type="entry name" value="ABC_transporter_C-like"/>
</dbReference>
<reference evidence="3" key="1">
    <citation type="journal article" date="2023" name="Insect Mol. Biol.">
        <title>Genome sequencing provides insights into the evolution of gene families encoding plant cell wall-degrading enzymes in longhorned beetles.</title>
        <authorList>
            <person name="Shin N.R."/>
            <person name="Okamura Y."/>
            <person name="Kirsch R."/>
            <person name="Pauchet Y."/>
        </authorList>
    </citation>
    <scope>NUCLEOTIDE SEQUENCE</scope>
    <source>
        <strain evidence="3">MMC_N1</strain>
    </source>
</reference>
<proteinExistence type="predicted"/>
<dbReference type="SUPFAM" id="SSF52540">
    <property type="entry name" value="P-loop containing nucleoside triphosphate hydrolases"/>
    <property type="match status" value="1"/>
</dbReference>
<dbReference type="Gene3D" id="3.40.50.300">
    <property type="entry name" value="P-loop containing nucleotide triphosphate hydrolases"/>
    <property type="match status" value="1"/>
</dbReference>
<dbReference type="InterPro" id="IPR027417">
    <property type="entry name" value="P-loop_NTPase"/>
</dbReference>
<evidence type="ECO:0000313" key="4">
    <source>
        <dbReference type="Proteomes" id="UP001162164"/>
    </source>
</evidence>
<name>A0ABQ9J6A0_9CUCU</name>
<keyword evidence="1" id="KW-0547">Nucleotide-binding</keyword>
<sequence>MTSVIRVLQYTKLDKEGPFETLSSKKPTREWPHSGKIIFKKVLYLRYAPEDPPILKTLNLEIKPGEKLMQKGVGIVEDNAGKSSLIYALFRLTNIEGYLLNGRNDLRSNISITSQEPILFPQVSDPFEKSSDEEIWRALENVSITTYYYSYVTMGESKYIIRERKRCIQVKSLIFLGIRTKSENTETLFCLVKLRSLKYARVFEHDGAARVLEIEQVF</sequence>
<comment type="caution">
    <text evidence="3">The sequence shown here is derived from an EMBL/GenBank/DDBJ whole genome shotgun (WGS) entry which is preliminary data.</text>
</comment>
<organism evidence="3 4">
    <name type="scientific">Molorchus minor</name>
    <dbReference type="NCBI Taxonomy" id="1323400"/>
    <lineage>
        <taxon>Eukaryota</taxon>
        <taxon>Metazoa</taxon>
        <taxon>Ecdysozoa</taxon>
        <taxon>Arthropoda</taxon>
        <taxon>Hexapoda</taxon>
        <taxon>Insecta</taxon>
        <taxon>Pterygota</taxon>
        <taxon>Neoptera</taxon>
        <taxon>Endopterygota</taxon>
        <taxon>Coleoptera</taxon>
        <taxon>Polyphaga</taxon>
        <taxon>Cucujiformia</taxon>
        <taxon>Chrysomeloidea</taxon>
        <taxon>Cerambycidae</taxon>
        <taxon>Lamiinae</taxon>
        <taxon>Monochamini</taxon>
        <taxon>Molorchus</taxon>
    </lineage>
</organism>
<evidence type="ECO:0008006" key="5">
    <source>
        <dbReference type="Google" id="ProtNLM"/>
    </source>
</evidence>
<dbReference type="EMBL" id="JAPWTJ010001155">
    <property type="protein sequence ID" value="KAJ8973530.1"/>
    <property type="molecule type" value="Genomic_DNA"/>
</dbReference>
<dbReference type="Proteomes" id="UP001162164">
    <property type="component" value="Unassembled WGS sequence"/>
</dbReference>